<feature type="compositionally biased region" description="Polar residues" evidence="1">
    <location>
        <begin position="14"/>
        <end position="23"/>
    </location>
</feature>
<keyword evidence="2" id="KW-0472">Membrane</keyword>
<dbReference type="InterPro" id="IPR037185">
    <property type="entry name" value="EmrE-like"/>
</dbReference>
<comment type="caution">
    <text evidence="4">The sequence shown here is derived from an EMBL/GenBank/DDBJ whole genome shotgun (WGS) entry which is preliminary data.</text>
</comment>
<sequence length="319" mass="34156">MSDSPTGQPPVTPSTPEISTQPQQAHLPHNILKGFLLAAAALFLFTCMDSITKYLTSHYNVPFVVAMRYLVHCSVMLIILAPRHSTQLVKTQRTGLVILRGLALTLSSLCMGMALQRMPLAETTAINFLAPTLVALLAGSLLSERIGAWGWLAIVTGFIGVLLIARPGGGLDALGVFFALMAACANATYQLLSRLLASTEKAIALLFYTALIGSIIFGLALPWYWENKTPSTLELVLLLSMGLTGGLGHYLFTLAYRHAPASVLAPMTYLQLIWAGLMGWFIFGTIPDSTSLIGMCIVAASGLIIAVKSRPAKPVADQL</sequence>
<organism evidence="4 5">
    <name type="scientific">Cellvibrio fontiphilus</name>
    <dbReference type="NCBI Taxonomy" id="1815559"/>
    <lineage>
        <taxon>Bacteria</taxon>
        <taxon>Pseudomonadati</taxon>
        <taxon>Pseudomonadota</taxon>
        <taxon>Gammaproteobacteria</taxon>
        <taxon>Cellvibrionales</taxon>
        <taxon>Cellvibrionaceae</taxon>
        <taxon>Cellvibrio</taxon>
    </lineage>
</organism>
<dbReference type="SUPFAM" id="SSF103481">
    <property type="entry name" value="Multidrug resistance efflux transporter EmrE"/>
    <property type="match status" value="2"/>
</dbReference>
<proteinExistence type="predicted"/>
<feature type="domain" description="EamA" evidence="3">
    <location>
        <begin position="33"/>
        <end position="165"/>
    </location>
</feature>
<evidence type="ECO:0000259" key="3">
    <source>
        <dbReference type="Pfam" id="PF00892"/>
    </source>
</evidence>
<feature type="transmembrane region" description="Helical" evidence="2">
    <location>
        <begin position="146"/>
        <end position="165"/>
    </location>
</feature>
<dbReference type="RefSeq" id="WP_378114856.1">
    <property type="nucleotide sequence ID" value="NZ_JBHRTF010000001.1"/>
</dbReference>
<dbReference type="Pfam" id="PF00892">
    <property type="entry name" value="EamA"/>
    <property type="match status" value="2"/>
</dbReference>
<dbReference type="Proteomes" id="UP001595555">
    <property type="component" value="Unassembled WGS sequence"/>
</dbReference>
<evidence type="ECO:0000313" key="5">
    <source>
        <dbReference type="Proteomes" id="UP001595555"/>
    </source>
</evidence>
<keyword evidence="2" id="KW-1133">Transmembrane helix</keyword>
<feature type="region of interest" description="Disordered" evidence="1">
    <location>
        <begin position="1"/>
        <end position="23"/>
    </location>
</feature>
<feature type="transmembrane region" description="Helical" evidence="2">
    <location>
        <begin position="263"/>
        <end position="283"/>
    </location>
</feature>
<feature type="transmembrane region" description="Helical" evidence="2">
    <location>
        <begin position="120"/>
        <end position="139"/>
    </location>
</feature>
<gene>
    <name evidence="4" type="ORF">ACFODX_00205</name>
</gene>
<feature type="transmembrane region" description="Helical" evidence="2">
    <location>
        <begin position="171"/>
        <end position="192"/>
    </location>
</feature>
<keyword evidence="2" id="KW-0812">Transmembrane</keyword>
<feature type="transmembrane region" description="Helical" evidence="2">
    <location>
        <begin position="204"/>
        <end position="225"/>
    </location>
</feature>
<keyword evidence="5" id="KW-1185">Reference proteome</keyword>
<dbReference type="EMBL" id="JBHRTF010000001">
    <property type="protein sequence ID" value="MFC3113957.1"/>
    <property type="molecule type" value="Genomic_DNA"/>
</dbReference>
<feature type="transmembrane region" description="Helical" evidence="2">
    <location>
        <begin position="94"/>
        <end position="114"/>
    </location>
</feature>
<dbReference type="InterPro" id="IPR000620">
    <property type="entry name" value="EamA_dom"/>
</dbReference>
<evidence type="ECO:0000313" key="4">
    <source>
        <dbReference type="EMBL" id="MFC3113957.1"/>
    </source>
</evidence>
<dbReference type="PANTHER" id="PTHR22911:SF103">
    <property type="entry name" value="BLR2811 PROTEIN"/>
    <property type="match status" value="1"/>
</dbReference>
<feature type="transmembrane region" description="Helical" evidence="2">
    <location>
        <begin position="289"/>
        <end position="307"/>
    </location>
</feature>
<reference evidence="5" key="1">
    <citation type="journal article" date="2019" name="Int. J. Syst. Evol. Microbiol.">
        <title>The Global Catalogue of Microorganisms (GCM) 10K type strain sequencing project: providing services to taxonomists for standard genome sequencing and annotation.</title>
        <authorList>
            <consortium name="The Broad Institute Genomics Platform"/>
            <consortium name="The Broad Institute Genome Sequencing Center for Infectious Disease"/>
            <person name="Wu L."/>
            <person name="Ma J."/>
        </authorList>
    </citation>
    <scope>NUCLEOTIDE SEQUENCE [LARGE SCALE GENOMIC DNA]</scope>
    <source>
        <strain evidence="5">KCTC 52237</strain>
    </source>
</reference>
<feature type="domain" description="EamA" evidence="3">
    <location>
        <begin position="174"/>
        <end position="305"/>
    </location>
</feature>
<evidence type="ECO:0000256" key="2">
    <source>
        <dbReference type="SAM" id="Phobius"/>
    </source>
</evidence>
<feature type="transmembrane region" description="Helical" evidence="2">
    <location>
        <begin position="237"/>
        <end position="256"/>
    </location>
</feature>
<name>A0ABV7FC35_9GAMM</name>
<accession>A0ABV7FC35</accession>
<feature type="transmembrane region" description="Helical" evidence="2">
    <location>
        <begin position="63"/>
        <end position="82"/>
    </location>
</feature>
<evidence type="ECO:0000256" key="1">
    <source>
        <dbReference type="SAM" id="MobiDB-lite"/>
    </source>
</evidence>
<protein>
    <submittedName>
        <fullName evidence="4">DMT family transporter</fullName>
    </submittedName>
</protein>
<dbReference type="PANTHER" id="PTHR22911">
    <property type="entry name" value="ACYL-MALONYL CONDENSING ENZYME-RELATED"/>
    <property type="match status" value="1"/>
</dbReference>